<dbReference type="Proteomes" id="UP000053558">
    <property type="component" value="Unassembled WGS sequence"/>
</dbReference>
<evidence type="ECO:0000256" key="1">
    <source>
        <dbReference type="SAM" id="MobiDB-lite"/>
    </source>
</evidence>
<protein>
    <submittedName>
        <fullName evidence="2">Uncharacterized protein</fullName>
    </submittedName>
</protein>
<sequence>MQENEANPFAISVAPTAVTFKPASHPAEPFDPSNADNSKGDSSSPSESAAEALLRNTCPNPYKKCVELLQSSIPKEVSFSSASIIPQRNGLVRALLKAYNRHRALVLRPDDVWLAILTQFSFFVNAHAEELRSSFVSHEGKKELTVTAVGSRYSVDFGAWRGRWRASSRRITVYAIALIATTKAYFDFAFCLMCGIPRVTLDGTRDDWAAILERIGKLKEYGVETTAWSHLLKPVVERFVHAFDNPQESENVDFWGKVTAFCVFTAEGKWQGPRLQNLPSPPYDKSYAELSGEAFAAKHFVPHPEGDPFIGDLYLTLDGTVEVDVKLNDNGQVFRMLLVAGGVGSAVSSSGDKALSGSGERDTVRPVPVWWMFVKNEKSEEELAGPSSVE</sequence>
<dbReference type="RefSeq" id="XP_007772048.1">
    <property type="nucleotide sequence ID" value="XM_007773858.1"/>
</dbReference>
<dbReference type="OMA" id="RICHHIG"/>
<dbReference type="AlphaFoldDB" id="A0A5M3MEG8"/>
<dbReference type="KEGG" id="cput:CONPUDRAFT_167769"/>
<evidence type="ECO:0000313" key="2">
    <source>
        <dbReference type="EMBL" id="EIW77669.1"/>
    </source>
</evidence>
<dbReference type="Pfam" id="PF14388">
    <property type="entry name" value="DUF4419"/>
    <property type="match status" value="2"/>
</dbReference>
<organism evidence="2 3">
    <name type="scientific">Coniophora puteana (strain RWD-64-598)</name>
    <name type="common">Brown rot fungus</name>
    <dbReference type="NCBI Taxonomy" id="741705"/>
    <lineage>
        <taxon>Eukaryota</taxon>
        <taxon>Fungi</taxon>
        <taxon>Dikarya</taxon>
        <taxon>Basidiomycota</taxon>
        <taxon>Agaricomycotina</taxon>
        <taxon>Agaricomycetes</taxon>
        <taxon>Agaricomycetidae</taxon>
        <taxon>Boletales</taxon>
        <taxon>Coniophorineae</taxon>
        <taxon>Coniophoraceae</taxon>
        <taxon>Coniophora</taxon>
    </lineage>
</organism>
<reference evidence="3" key="1">
    <citation type="journal article" date="2012" name="Science">
        <title>The Paleozoic origin of enzymatic lignin decomposition reconstructed from 31 fungal genomes.</title>
        <authorList>
            <person name="Floudas D."/>
            <person name="Binder M."/>
            <person name="Riley R."/>
            <person name="Barry K."/>
            <person name="Blanchette R.A."/>
            <person name="Henrissat B."/>
            <person name="Martinez A.T."/>
            <person name="Otillar R."/>
            <person name="Spatafora J.W."/>
            <person name="Yadav J.S."/>
            <person name="Aerts A."/>
            <person name="Benoit I."/>
            <person name="Boyd A."/>
            <person name="Carlson A."/>
            <person name="Copeland A."/>
            <person name="Coutinho P.M."/>
            <person name="de Vries R.P."/>
            <person name="Ferreira P."/>
            <person name="Findley K."/>
            <person name="Foster B."/>
            <person name="Gaskell J."/>
            <person name="Glotzer D."/>
            <person name="Gorecki P."/>
            <person name="Heitman J."/>
            <person name="Hesse C."/>
            <person name="Hori C."/>
            <person name="Igarashi K."/>
            <person name="Jurgens J.A."/>
            <person name="Kallen N."/>
            <person name="Kersten P."/>
            <person name="Kohler A."/>
            <person name="Kuees U."/>
            <person name="Kumar T.K.A."/>
            <person name="Kuo A."/>
            <person name="LaButti K."/>
            <person name="Larrondo L.F."/>
            <person name="Lindquist E."/>
            <person name="Ling A."/>
            <person name="Lombard V."/>
            <person name="Lucas S."/>
            <person name="Lundell T."/>
            <person name="Martin R."/>
            <person name="McLaughlin D.J."/>
            <person name="Morgenstern I."/>
            <person name="Morin E."/>
            <person name="Murat C."/>
            <person name="Nagy L.G."/>
            <person name="Nolan M."/>
            <person name="Ohm R.A."/>
            <person name="Patyshakuliyeva A."/>
            <person name="Rokas A."/>
            <person name="Ruiz-Duenas F.J."/>
            <person name="Sabat G."/>
            <person name="Salamov A."/>
            <person name="Samejima M."/>
            <person name="Schmutz J."/>
            <person name="Slot J.C."/>
            <person name="St John F."/>
            <person name="Stenlid J."/>
            <person name="Sun H."/>
            <person name="Sun S."/>
            <person name="Syed K."/>
            <person name="Tsang A."/>
            <person name="Wiebenga A."/>
            <person name="Young D."/>
            <person name="Pisabarro A."/>
            <person name="Eastwood D.C."/>
            <person name="Martin F."/>
            <person name="Cullen D."/>
            <person name="Grigoriev I.V."/>
            <person name="Hibbett D.S."/>
        </authorList>
    </citation>
    <scope>NUCLEOTIDE SEQUENCE [LARGE SCALE GENOMIC DNA]</scope>
    <source>
        <strain evidence="3">RWD-64-598 SS2</strain>
    </source>
</reference>
<dbReference type="PANTHER" id="PTHR31252:SF11">
    <property type="entry name" value="DUF4419 DOMAIN-CONTAINING PROTEIN"/>
    <property type="match status" value="1"/>
</dbReference>
<gene>
    <name evidence="2" type="ORF">CONPUDRAFT_167769</name>
</gene>
<dbReference type="PANTHER" id="PTHR31252">
    <property type="entry name" value="DUF4419 DOMAIN-CONTAINING PROTEIN"/>
    <property type="match status" value="1"/>
</dbReference>
<evidence type="ECO:0000313" key="3">
    <source>
        <dbReference type="Proteomes" id="UP000053558"/>
    </source>
</evidence>
<dbReference type="EMBL" id="JH711583">
    <property type="protein sequence ID" value="EIW77669.1"/>
    <property type="molecule type" value="Genomic_DNA"/>
</dbReference>
<accession>A0A5M3MEG8</accession>
<dbReference type="InterPro" id="IPR025533">
    <property type="entry name" value="DUF4419"/>
</dbReference>
<dbReference type="GeneID" id="19205855"/>
<proteinExistence type="predicted"/>
<keyword evidence="3" id="KW-1185">Reference proteome</keyword>
<comment type="caution">
    <text evidence="2">The sequence shown here is derived from an EMBL/GenBank/DDBJ whole genome shotgun (WGS) entry which is preliminary data.</text>
</comment>
<dbReference type="OrthoDB" id="9978173at2759"/>
<name>A0A5M3MEG8_CONPW</name>
<feature type="region of interest" description="Disordered" evidence="1">
    <location>
        <begin position="22"/>
        <end position="50"/>
    </location>
</feature>